<dbReference type="EMBL" id="BTRK01000005">
    <property type="protein sequence ID" value="GMR52738.1"/>
    <property type="molecule type" value="Genomic_DNA"/>
</dbReference>
<dbReference type="PANTHER" id="PTHR34493">
    <property type="entry name" value="PROTEIN CBG13422-RELATED"/>
    <property type="match status" value="1"/>
</dbReference>
<protein>
    <recommendedName>
        <fullName evidence="2">DUF7808 domain-containing protein</fullName>
    </recommendedName>
</protein>
<proteinExistence type="predicted"/>
<keyword evidence="1" id="KW-0732">Signal</keyword>
<dbReference type="Pfam" id="PF25096">
    <property type="entry name" value="DUF7808"/>
    <property type="match status" value="1"/>
</dbReference>
<comment type="caution">
    <text evidence="3">The sequence shown here is derived from an EMBL/GenBank/DDBJ whole genome shotgun (WGS) entry which is preliminary data.</text>
</comment>
<gene>
    <name evidence="3" type="ORF">PMAYCL1PPCAC_22933</name>
</gene>
<dbReference type="Proteomes" id="UP001328107">
    <property type="component" value="Unassembled WGS sequence"/>
</dbReference>
<accession>A0AAN5I590</accession>
<name>A0AAN5I590_9BILA</name>
<feature type="signal peptide" evidence="1">
    <location>
        <begin position="1"/>
        <end position="17"/>
    </location>
</feature>
<reference evidence="4" key="1">
    <citation type="submission" date="2022-10" db="EMBL/GenBank/DDBJ databases">
        <title>Genome assembly of Pristionchus species.</title>
        <authorList>
            <person name="Yoshida K."/>
            <person name="Sommer R.J."/>
        </authorList>
    </citation>
    <scope>NUCLEOTIDE SEQUENCE [LARGE SCALE GENOMIC DNA]</scope>
    <source>
        <strain evidence="4">RS5460</strain>
    </source>
</reference>
<evidence type="ECO:0000256" key="1">
    <source>
        <dbReference type="SAM" id="SignalP"/>
    </source>
</evidence>
<dbReference type="InterPro" id="IPR056710">
    <property type="entry name" value="DUF7808"/>
</dbReference>
<dbReference type="AlphaFoldDB" id="A0AAN5I590"/>
<sequence length="158" mass="18412">STLTLLLIFLPFSLQDGKHWQWRSLDCVTTNGTGPDLISKEPAECTLKLFEGEHDTTKRPAGGPVCHDEVVNGVTRSYCNLLCPGADTVYLIKRKPQTHRSCFVFYTHELEKRGEEYYLWRINKCRHSQIEITVRCEFLFDRQKFVSDNELFAKLRRI</sequence>
<evidence type="ECO:0000313" key="4">
    <source>
        <dbReference type="Proteomes" id="UP001328107"/>
    </source>
</evidence>
<evidence type="ECO:0000313" key="3">
    <source>
        <dbReference type="EMBL" id="GMR52738.1"/>
    </source>
</evidence>
<feature type="chain" id="PRO_5042856031" description="DUF7808 domain-containing protein" evidence="1">
    <location>
        <begin position="18"/>
        <end position="158"/>
    </location>
</feature>
<keyword evidence="4" id="KW-1185">Reference proteome</keyword>
<organism evidence="3 4">
    <name type="scientific">Pristionchus mayeri</name>
    <dbReference type="NCBI Taxonomy" id="1317129"/>
    <lineage>
        <taxon>Eukaryota</taxon>
        <taxon>Metazoa</taxon>
        <taxon>Ecdysozoa</taxon>
        <taxon>Nematoda</taxon>
        <taxon>Chromadorea</taxon>
        <taxon>Rhabditida</taxon>
        <taxon>Rhabditina</taxon>
        <taxon>Diplogasteromorpha</taxon>
        <taxon>Diplogasteroidea</taxon>
        <taxon>Neodiplogasteridae</taxon>
        <taxon>Pristionchus</taxon>
    </lineage>
</organism>
<evidence type="ECO:0000259" key="2">
    <source>
        <dbReference type="Pfam" id="PF25096"/>
    </source>
</evidence>
<feature type="non-terminal residue" evidence="3">
    <location>
        <position position="1"/>
    </location>
</feature>
<feature type="domain" description="DUF7808" evidence="2">
    <location>
        <begin position="19"/>
        <end position="154"/>
    </location>
</feature>